<feature type="transmembrane region" description="Helical" evidence="8">
    <location>
        <begin position="152"/>
        <end position="175"/>
    </location>
</feature>
<dbReference type="Pfam" id="PF09335">
    <property type="entry name" value="VTT_dom"/>
    <property type="match status" value="1"/>
</dbReference>
<evidence type="ECO:0000256" key="8">
    <source>
        <dbReference type="SAM" id="Phobius"/>
    </source>
</evidence>
<reference evidence="10 11" key="1">
    <citation type="submission" date="2017-07" db="EMBL/GenBank/DDBJ databases">
        <title>Amycolatopsis antarcticus sp. nov., isolated from the surface of an Antarcticus brown macroalga.</title>
        <authorList>
            <person name="Wang J."/>
            <person name="Leiva S."/>
            <person name="Huang J."/>
            <person name="Huang Y."/>
        </authorList>
    </citation>
    <scope>NUCLEOTIDE SEQUENCE [LARGE SCALE GENOMIC DNA]</scope>
    <source>
        <strain evidence="10 11">AU-G6</strain>
    </source>
</reference>
<comment type="subcellular location">
    <subcellularLocation>
        <location evidence="1">Cell membrane</location>
        <topology evidence="1">Multi-pass membrane protein</topology>
    </subcellularLocation>
</comment>
<keyword evidence="3" id="KW-1003">Cell membrane</keyword>
<sequence>MSTELTAQADQSMGGLAGWAVDLMDSMGGVGAALIVGLDNLFPPIPSELVLPLAGFTASRGTFSLAGALFWTTLGSVVGAIIVYYLGMALGRDRTRALIAKIPLVKTEDFDKTEAWFAKHGTKAVFFGRMVPIFRSVISLPAGIERMPLWKFLSLTTLGSLLWNTVFVLAGYLLGENWHVVEGYAGVFQKVVIGLVVLAVGYFVYTRVRNRRKGNGGSDGGGGDGDDGGDHTQDTVVFSAIGQTGRTPDSRAPQGRTATGGRAGVEADTAILPAVPGRRPPRHR</sequence>
<evidence type="ECO:0000313" key="11">
    <source>
        <dbReference type="Proteomes" id="UP000242444"/>
    </source>
</evidence>
<evidence type="ECO:0000256" key="1">
    <source>
        <dbReference type="ARBA" id="ARBA00004651"/>
    </source>
</evidence>
<evidence type="ECO:0000256" key="6">
    <source>
        <dbReference type="ARBA" id="ARBA00023136"/>
    </source>
</evidence>
<dbReference type="AlphaFoldDB" id="A0A263D9E8"/>
<comment type="similarity">
    <text evidence="2">Belongs to the DedA family.</text>
</comment>
<keyword evidence="5 8" id="KW-1133">Transmembrane helix</keyword>
<evidence type="ECO:0000259" key="9">
    <source>
        <dbReference type="Pfam" id="PF09335"/>
    </source>
</evidence>
<evidence type="ECO:0000256" key="2">
    <source>
        <dbReference type="ARBA" id="ARBA00010792"/>
    </source>
</evidence>
<evidence type="ECO:0000313" key="10">
    <source>
        <dbReference type="EMBL" id="OZM74819.1"/>
    </source>
</evidence>
<dbReference type="InParanoid" id="A0A263D9E8"/>
<feature type="transmembrane region" description="Helical" evidence="8">
    <location>
        <begin position="187"/>
        <end position="205"/>
    </location>
</feature>
<organism evidence="10 11">
    <name type="scientific">Amycolatopsis antarctica</name>
    <dbReference type="NCBI Taxonomy" id="1854586"/>
    <lineage>
        <taxon>Bacteria</taxon>
        <taxon>Bacillati</taxon>
        <taxon>Actinomycetota</taxon>
        <taxon>Actinomycetes</taxon>
        <taxon>Pseudonocardiales</taxon>
        <taxon>Pseudonocardiaceae</taxon>
        <taxon>Amycolatopsis</taxon>
    </lineage>
</organism>
<dbReference type="GO" id="GO:0005886">
    <property type="term" value="C:plasma membrane"/>
    <property type="evidence" value="ECO:0007669"/>
    <property type="project" value="UniProtKB-SubCell"/>
</dbReference>
<proteinExistence type="inferred from homology"/>
<evidence type="ECO:0000256" key="7">
    <source>
        <dbReference type="SAM" id="MobiDB-lite"/>
    </source>
</evidence>
<evidence type="ECO:0000256" key="3">
    <source>
        <dbReference type="ARBA" id="ARBA00022475"/>
    </source>
</evidence>
<feature type="region of interest" description="Disordered" evidence="7">
    <location>
        <begin position="213"/>
        <end position="284"/>
    </location>
</feature>
<feature type="domain" description="VTT" evidence="9">
    <location>
        <begin position="45"/>
        <end position="172"/>
    </location>
</feature>
<feature type="transmembrane region" description="Helical" evidence="8">
    <location>
        <begin position="63"/>
        <end position="86"/>
    </location>
</feature>
<protein>
    <recommendedName>
        <fullName evidence="9">VTT domain-containing protein</fullName>
    </recommendedName>
</protein>
<keyword evidence="6 8" id="KW-0472">Membrane</keyword>
<comment type="caution">
    <text evidence="10">The sequence shown here is derived from an EMBL/GenBank/DDBJ whole genome shotgun (WGS) entry which is preliminary data.</text>
</comment>
<dbReference type="OrthoDB" id="9813426at2"/>
<dbReference type="InterPro" id="IPR032816">
    <property type="entry name" value="VTT_dom"/>
</dbReference>
<keyword evidence="4 8" id="KW-0812">Transmembrane</keyword>
<gene>
    <name evidence="10" type="ORF">CFN78_00955</name>
</gene>
<accession>A0A263D9E8</accession>
<dbReference type="PANTHER" id="PTHR42709:SF6">
    <property type="entry name" value="UNDECAPRENYL PHOSPHATE TRANSPORTER A"/>
    <property type="match status" value="1"/>
</dbReference>
<dbReference type="Proteomes" id="UP000242444">
    <property type="component" value="Unassembled WGS sequence"/>
</dbReference>
<dbReference type="PANTHER" id="PTHR42709">
    <property type="entry name" value="ALKALINE PHOSPHATASE LIKE PROTEIN"/>
    <property type="match status" value="1"/>
</dbReference>
<name>A0A263D9E8_9PSEU</name>
<dbReference type="InterPro" id="IPR051311">
    <property type="entry name" value="DedA_domain"/>
</dbReference>
<evidence type="ECO:0000256" key="5">
    <source>
        <dbReference type="ARBA" id="ARBA00022989"/>
    </source>
</evidence>
<evidence type="ECO:0000256" key="4">
    <source>
        <dbReference type="ARBA" id="ARBA00022692"/>
    </source>
</evidence>
<keyword evidence="11" id="KW-1185">Reference proteome</keyword>
<dbReference type="EMBL" id="NKYE01000001">
    <property type="protein sequence ID" value="OZM74819.1"/>
    <property type="molecule type" value="Genomic_DNA"/>
</dbReference>